<dbReference type="SUPFAM" id="SSF49785">
    <property type="entry name" value="Galactose-binding domain-like"/>
    <property type="match status" value="1"/>
</dbReference>
<dbReference type="PANTHER" id="PTHR46323:SF2">
    <property type="entry name" value="BETA-GALACTOSIDASE"/>
    <property type="match status" value="1"/>
</dbReference>
<dbReference type="SUPFAM" id="SSF74650">
    <property type="entry name" value="Galactose mutarotase-like"/>
    <property type="match status" value="1"/>
</dbReference>
<evidence type="ECO:0000256" key="4">
    <source>
        <dbReference type="ARBA" id="ARBA00013303"/>
    </source>
</evidence>
<dbReference type="InterPro" id="IPR050347">
    <property type="entry name" value="Bact_Beta-galactosidase"/>
</dbReference>
<dbReference type="PRINTS" id="PR00132">
    <property type="entry name" value="GLHYDRLASE2"/>
</dbReference>
<gene>
    <name evidence="10" type="ORF">J40TS1_31120</name>
</gene>
<comment type="similarity">
    <text evidence="2 8">Belongs to the glycosyl hydrolase 2 family.</text>
</comment>
<evidence type="ECO:0000256" key="6">
    <source>
        <dbReference type="ARBA" id="ARBA00023295"/>
    </source>
</evidence>
<dbReference type="InterPro" id="IPR006101">
    <property type="entry name" value="Glyco_hydro_2"/>
</dbReference>
<dbReference type="Gene3D" id="3.20.20.80">
    <property type="entry name" value="Glycosidases"/>
    <property type="match status" value="1"/>
</dbReference>
<sequence>MISIPRYWEDPDIVQVNREAQRASYIPYQSSRLAAASNRGSSAYYRSLNGQWRFRYCSSLADVPEGFYLPGYHTPDWDGLIVPSCWQRNGYDQMQYTNVNYLIPCDPPFVPDNNPAGLYVREFVVPDVWSDKEAYVVFEGVNACFYVWVNGCLVGYSQGSRMQAEFHIAPYVKPGKNTIAVLVLKWCDGTYLEGQDMWRYSGIYRDVYMLARDKEHIRDIFNRTQLSGDFGQAALISELTVKGELTVRAELLDREGNPVAATTGIIGGAGQLTLDVARPKLWHAEEPYLYTLLLHAGTEAIALAVGFRQIEIDQGVFMINRRPVKLKGVNRHESHPVLGHAVPVNSMLQDLKLMKQHNINTIRTAHYPNDSRFLDLCDRYGFYVIDEADLECHGMGREITGNPDSFHRLGRDPSWKNAFLDRAVRMVERDKNHPCIIMWSIGNEAGYGANHQAMARWVKERDHSRPVHYEGAAPINLGDSDRSCLDVESRMYASIEEMEAYASDPEQVKPFFQCEYSHAMGNGPGDLHDYWEVIYRYPQMMGGCVWEWCDHGIMRRANEQGDGQPEHFAYGGDFGEQPHDGNFCIDGLVAPDRTPHSALLELKQAIAPVGFTAVDLKQGVFIIHNRFDFSSFAQVRFRYRLECEGAVLGQGELELAELAAGCKQVVSLGDSWPSMYAAAPARACLLLRAVTAQDHWWSDAGHELAFAQFRLKEQAEQLEMGDKPTAAAVGSVMPSCPASKLEVKQQHEMLIISGDEFRYRFDLRQGKLTAIEAQGIPMLDEPAELTVWRAPLDNDCYIRESWEQEGYARAVQKTYETSWAFHSEANTVEITVHYSLAGYSKGPIVRGTMHWQINGSGEAALRVEANIADHLPFLPRFGLQLTMPAGNEEVEYFGYGPHASYIDRHHSNRLARYLTTVDDMMEHYIRPQENGARYGTEWAAVTNLQGMGLWFAASKPFSFCASHYKPEDLASATHDYKLRELKRPQTIVHLDYKMSGSGSNACGPELLAKYRLEEKQFLFEVAIRPIFKEDLLPQGNFFIG</sequence>
<reference evidence="10" key="1">
    <citation type="submission" date="2021-03" db="EMBL/GenBank/DDBJ databases">
        <title>Antimicrobial resistance genes in bacteria isolated from Japanese honey, and their potential for conferring macrolide and lincosamide resistance in the American foulbrood pathogen Paenibacillus larvae.</title>
        <authorList>
            <person name="Okamoto M."/>
            <person name="Kumagai M."/>
            <person name="Kanamori H."/>
            <person name="Takamatsu D."/>
        </authorList>
    </citation>
    <scope>NUCLEOTIDE SEQUENCE</scope>
    <source>
        <strain evidence="10">J40TS1</strain>
    </source>
</reference>
<evidence type="ECO:0000256" key="8">
    <source>
        <dbReference type="RuleBase" id="RU361154"/>
    </source>
</evidence>
<evidence type="ECO:0000256" key="3">
    <source>
        <dbReference type="ARBA" id="ARBA00012756"/>
    </source>
</evidence>
<dbReference type="InterPro" id="IPR006103">
    <property type="entry name" value="Glyco_hydro_2_cat"/>
</dbReference>
<dbReference type="Pfam" id="PF02837">
    <property type="entry name" value="Glyco_hydro_2_N"/>
    <property type="match status" value="1"/>
</dbReference>
<dbReference type="PANTHER" id="PTHR46323">
    <property type="entry name" value="BETA-GALACTOSIDASE"/>
    <property type="match status" value="1"/>
</dbReference>
<dbReference type="InterPro" id="IPR008979">
    <property type="entry name" value="Galactose-bd-like_sf"/>
</dbReference>
<dbReference type="Pfam" id="PF02836">
    <property type="entry name" value="Glyco_hydro_2_C"/>
    <property type="match status" value="1"/>
</dbReference>
<keyword evidence="5 8" id="KW-0378">Hydrolase</keyword>
<dbReference type="EMBL" id="BOSE01000005">
    <property type="protein sequence ID" value="GIP17470.1"/>
    <property type="molecule type" value="Genomic_DNA"/>
</dbReference>
<feature type="domain" description="Beta galactosidase small chain/" evidence="9">
    <location>
        <begin position="751"/>
        <end position="1024"/>
    </location>
</feature>
<organism evidence="10 11">
    <name type="scientific">Paenibacillus montaniterrae</name>
    <dbReference type="NCBI Taxonomy" id="429341"/>
    <lineage>
        <taxon>Bacteria</taxon>
        <taxon>Bacillati</taxon>
        <taxon>Bacillota</taxon>
        <taxon>Bacilli</taxon>
        <taxon>Bacillales</taxon>
        <taxon>Paenibacillaceae</taxon>
        <taxon>Paenibacillus</taxon>
    </lineage>
</organism>
<dbReference type="Pfam" id="PF00703">
    <property type="entry name" value="Glyco_hydro_2"/>
    <property type="match status" value="1"/>
</dbReference>
<keyword evidence="11" id="KW-1185">Reference proteome</keyword>
<dbReference type="SMART" id="SM01038">
    <property type="entry name" value="Bgal_small_N"/>
    <property type="match status" value="1"/>
</dbReference>
<keyword evidence="6 8" id="KW-0326">Glycosidase</keyword>
<comment type="caution">
    <text evidence="10">The sequence shown here is derived from an EMBL/GenBank/DDBJ whole genome shotgun (WGS) entry which is preliminary data.</text>
</comment>
<dbReference type="InterPro" id="IPR006104">
    <property type="entry name" value="Glyco_hydro_2_N"/>
</dbReference>
<evidence type="ECO:0000256" key="2">
    <source>
        <dbReference type="ARBA" id="ARBA00007401"/>
    </source>
</evidence>
<evidence type="ECO:0000256" key="5">
    <source>
        <dbReference type="ARBA" id="ARBA00022801"/>
    </source>
</evidence>
<dbReference type="InterPro" id="IPR011013">
    <property type="entry name" value="Gal_mutarotase_sf_dom"/>
</dbReference>
<dbReference type="InterPro" id="IPR004199">
    <property type="entry name" value="B-gal_small/dom_5"/>
</dbReference>
<dbReference type="Gene3D" id="2.70.98.10">
    <property type="match status" value="1"/>
</dbReference>
<protein>
    <recommendedName>
        <fullName evidence="4 8">Beta-galactosidase</fullName>
        <ecNumber evidence="3 8">3.2.1.23</ecNumber>
    </recommendedName>
    <alternativeName>
        <fullName evidence="7 8">Lactase</fullName>
    </alternativeName>
</protein>
<dbReference type="PROSITE" id="PS00608">
    <property type="entry name" value="GLYCOSYL_HYDROL_F2_2"/>
    <property type="match status" value="1"/>
</dbReference>
<evidence type="ECO:0000256" key="1">
    <source>
        <dbReference type="ARBA" id="ARBA00001412"/>
    </source>
</evidence>
<dbReference type="Gene3D" id="2.60.120.260">
    <property type="entry name" value="Galactose-binding domain-like"/>
    <property type="match status" value="1"/>
</dbReference>
<dbReference type="Pfam" id="PF02929">
    <property type="entry name" value="Bgal_small_N"/>
    <property type="match status" value="1"/>
</dbReference>
<dbReference type="Pfam" id="PF16353">
    <property type="entry name" value="LacZ_4"/>
    <property type="match status" value="1"/>
</dbReference>
<dbReference type="GO" id="GO:0009341">
    <property type="term" value="C:beta-galactosidase complex"/>
    <property type="evidence" value="ECO:0007669"/>
    <property type="project" value="InterPro"/>
</dbReference>
<dbReference type="FunFam" id="3.20.20.80:FF:000018">
    <property type="entry name" value="Beta-galactosidase"/>
    <property type="match status" value="1"/>
</dbReference>
<evidence type="ECO:0000313" key="10">
    <source>
        <dbReference type="EMBL" id="GIP17470.1"/>
    </source>
</evidence>
<dbReference type="AlphaFoldDB" id="A0A919YQB3"/>
<dbReference type="GO" id="GO:0030246">
    <property type="term" value="F:carbohydrate binding"/>
    <property type="evidence" value="ECO:0007669"/>
    <property type="project" value="InterPro"/>
</dbReference>
<dbReference type="InterPro" id="IPR013783">
    <property type="entry name" value="Ig-like_fold"/>
</dbReference>
<proteinExistence type="inferred from homology"/>
<dbReference type="RefSeq" id="WP_213516807.1">
    <property type="nucleotide sequence ID" value="NZ_BOSE01000005.1"/>
</dbReference>
<dbReference type="GO" id="GO:0004565">
    <property type="term" value="F:beta-galactosidase activity"/>
    <property type="evidence" value="ECO:0007669"/>
    <property type="project" value="UniProtKB-EC"/>
</dbReference>
<evidence type="ECO:0000313" key="11">
    <source>
        <dbReference type="Proteomes" id="UP000683139"/>
    </source>
</evidence>
<accession>A0A919YQB3</accession>
<dbReference type="InterPro" id="IPR014718">
    <property type="entry name" value="GH-type_carb-bd"/>
</dbReference>
<dbReference type="EC" id="3.2.1.23" evidence="3 8"/>
<dbReference type="SUPFAM" id="SSF49303">
    <property type="entry name" value="beta-Galactosidase/glucuronidase domain"/>
    <property type="match status" value="2"/>
</dbReference>
<evidence type="ECO:0000256" key="7">
    <source>
        <dbReference type="ARBA" id="ARBA00032230"/>
    </source>
</evidence>
<evidence type="ECO:0000259" key="9">
    <source>
        <dbReference type="SMART" id="SM01038"/>
    </source>
</evidence>
<comment type="catalytic activity">
    <reaction evidence="1 8">
        <text>Hydrolysis of terminal non-reducing beta-D-galactose residues in beta-D-galactosides.</text>
        <dbReference type="EC" id="3.2.1.23"/>
    </reaction>
</comment>
<dbReference type="InterPro" id="IPR023230">
    <property type="entry name" value="Glyco_hydro_2_CS"/>
</dbReference>
<dbReference type="InterPro" id="IPR017853">
    <property type="entry name" value="GH"/>
</dbReference>
<dbReference type="GO" id="GO:0005990">
    <property type="term" value="P:lactose catabolic process"/>
    <property type="evidence" value="ECO:0007669"/>
    <property type="project" value="TreeGrafter"/>
</dbReference>
<dbReference type="PROSITE" id="PS00719">
    <property type="entry name" value="GLYCOSYL_HYDROL_F2_1"/>
    <property type="match status" value="1"/>
</dbReference>
<dbReference type="InterPro" id="IPR023232">
    <property type="entry name" value="Glyco_hydro_2_AS"/>
</dbReference>
<name>A0A919YQB3_9BACL</name>
<dbReference type="SUPFAM" id="SSF51445">
    <property type="entry name" value="(Trans)glycosidases"/>
    <property type="match status" value="1"/>
</dbReference>
<dbReference type="InterPro" id="IPR036156">
    <property type="entry name" value="Beta-gal/glucu_dom_sf"/>
</dbReference>
<dbReference type="InterPro" id="IPR032312">
    <property type="entry name" value="LacZ_4"/>
</dbReference>
<dbReference type="InterPro" id="IPR006102">
    <property type="entry name" value="Ig-like_GH2"/>
</dbReference>
<dbReference type="Proteomes" id="UP000683139">
    <property type="component" value="Unassembled WGS sequence"/>
</dbReference>
<dbReference type="Gene3D" id="2.60.40.10">
    <property type="entry name" value="Immunoglobulins"/>
    <property type="match status" value="2"/>
</dbReference>